<dbReference type="AlphaFoldDB" id="A0AAP0IFG5"/>
<evidence type="ECO:0000256" key="1">
    <source>
        <dbReference type="SAM" id="MobiDB-lite"/>
    </source>
</evidence>
<evidence type="ECO:0000313" key="3">
    <source>
        <dbReference type="Proteomes" id="UP001420932"/>
    </source>
</evidence>
<organism evidence="2 3">
    <name type="scientific">Stephania yunnanensis</name>
    <dbReference type="NCBI Taxonomy" id="152371"/>
    <lineage>
        <taxon>Eukaryota</taxon>
        <taxon>Viridiplantae</taxon>
        <taxon>Streptophyta</taxon>
        <taxon>Embryophyta</taxon>
        <taxon>Tracheophyta</taxon>
        <taxon>Spermatophyta</taxon>
        <taxon>Magnoliopsida</taxon>
        <taxon>Ranunculales</taxon>
        <taxon>Menispermaceae</taxon>
        <taxon>Menispermoideae</taxon>
        <taxon>Cissampelideae</taxon>
        <taxon>Stephania</taxon>
    </lineage>
</organism>
<evidence type="ECO:0000313" key="2">
    <source>
        <dbReference type="EMBL" id="KAK9114078.1"/>
    </source>
</evidence>
<dbReference type="Proteomes" id="UP001420932">
    <property type="component" value="Unassembled WGS sequence"/>
</dbReference>
<accession>A0AAP0IFG5</accession>
<keyword evidence="3" id="KW-1185">Reference proteome</keyword>
<comment type="caution">
    <text evidence="2">The sequence shown here is derived from an EMBL/GenBank/DDBJ whole genome shotgun (WGS) entry which is preliminary data.</text>
</comment>
<gene>
    <name evidence="2" type="ORF">Syun_020875</name>
</gene>
<proteinExistence type="predicted"/>
<protein>
    <submittedName>
        <fullName evidence="2">Uncharacterized protein</fullName>
    </submittedName>
</protein>
<dbReference type="EMBL" id="JBBNAF010000009">
    <property type="protein sequence ID" value="KAK9114078.1"/>
    <property type="molecule type" value="Genomic_DNA"/>
</dbReference>
<reference evidence="2 3" key="1">
    <citation type="submission" date="2024-01" db="EMBL/GenBank/DDBJ databases">
        <title>Genome assemblies of Stephania.</title>
        <authorList>
            <person name="Yang L."/>
        </authorList>
    </citation>
    <scope>NUCLEOTIDE SEQUENCE [LARGE SCALE GENOMIC DNA]</scope>
    <source>
        <strain evidence="2">YNDBR</strain>
        <tissue evidence="2">Leaf</tissue>
    </source>
</reference>
<feature type="region of interest" description="Disordered" evidence="1">
    <location>
        <begin position="158"/>
        <end position="228"/>
    </location>
</feature>
<feature type="compositionally biased region" description="Basic and acidic residues" evidence="1">
    <location>
        <begin position="162"/>
        <end position="171"/>
    </location>
</feature>
<sequence length="228" mass="24992">MVDWVMLDLMMLDTMILDMIRITEIEDKDVQRKRRRREEETNCSGTTEEMIELGGVHILDRGKRRRTEQRNAVGDVTHAAVVADLVYSGSSGGFGVQRRPRGSGMQLWQWQIWCAVTTAAEPLCIGGEGMFAVVVELEAIEQVCAAAAVGRMYSDGVGAGAQEREESERVTRMSSGGRVGRRQAESKCAVDGSGGASVRAAAKVQRRQRMYQTDKDAGVVQAPTEASH</sequence>
<name>A0AAP0IFG5_9MAGN</name>